<evidence type="ECO:0000259" key="4">
    <source>
        <dbReference type="PROSITE" id="PS50943"/>
    </source>
</evidence>
<gene>
    <name evidence="5" type="ORF">Cflav_PD6355</name>
</gene>
<keyword evidence="1" id="KW-0805">Transcription regulation</keyword>
<dbReference type="PANTHER" id="PTHR40661:SF3">
    <property type="entry name" value="FELS-1 PROPHAGE TRANSCRIPTIONAL REGULATOR"/>
    <property type="match status" value="1"/>
</dbReference>
<dbReference type="InterPro" id="IPR036286">
    <property type="entry name" value="LexA/Signal_pep-like_sf"/>
</dbReference>
<evidence type="ECO:0000313" key="6">
    <source>
        <dbReference type="Proteomes" id="UP000003688"/>
    </source>
</evidence>
<evidence type="ECO:0000256" key="2">
    <source>
        <dbReference type="ARBA" id="ARBA00023125"/>
    </source>
</evidence>
<dbReference type="RefSeq" id="WP_007413832.1">
    <property type="nucleotide sequence ID" value="NZ_ABOX02000006.1"/>
</dbReference>
<organism evidence="5 6">
    <name type="scientific">Pedosphaera parvula (strain Ellin514)</name>
    <dbReference type="NCBI Taxonomy" id="320771"/>
    <lineage>
        <taxon>Bacteria</taxon>
        <taxon>Pseudomonadati</taxon>
        <taxon>Verrucomicrobiota</taxon>
        <taxon>Pedosphaerae</taxon>
        <taxon>Pedosphaerales</taxon>
        <taxon>Pedosphaeraceae</taxon>
        <taxon>Pedosphaera</taxon>
    </lineage>
</organism>
<evidence type="ECO:0000313" key="5">
    <source>
        <dbReference type="EMBL" id="EEF62080.1"/>
    </source>
</evidence>
<keyword evidence="6" id="KW-1185">Reference proteome</keyword>
<dbReference type="Pfam" id="PF00717">
    <property type="entry name" value="Peptidase_S24"/>
    <property type="match status" value="1"/>
</dbReference>
<dbReference type="AlphaFoldDB" id="B9XDD4"/>
<dbReference type="InterPro" id="IPR039418">
    <property type="entry name" value="LexA-like"/>
</dbReference>
<dbReference type="Proteomes" id="UP000003688">
    <property type="component" value="Unassembled WGS sequence"/>
</dbReference>
<feature type="domain" description="HTH cro/C1-type" evidence="4">
    <location>
        <begin position="8"/>
        <end position="45"/>
    </location>
</feature>
<accession>B9XDD4</accession>
<dbReference type="SMART" id="SM00530">
    <property type="entry name" value="HTH_XRE"/>
    <property type="match status" value="1"/>
</dbReference>
<keyword evidence="2" id="KW-0238">DNA-binding</keyword>
<proteinExistence type="predicted"/>
<dbReference type="PROSITE" id="PS50943">
    <property type="entry name" value="HTH_CROC1"/>
    <property type="match status" value="1"/>
</dbReference>
<evidence type="ECO:0000256" key="1">
    <source>
        <dbReference type="ARBA" id="ARBA00023015"/>
    </source>
</evidence>
<keyword evidence="3" id="KW-0804">Transcription</keyword>
<dbReference type="CDD" id="cd06529">
    <property type="entry name" value="S24_LexA-like"/>
    <property type="match status" value="1"/>
</dbReference>
<dbReference type="InterPro" id="IPR001387">
    <property type="entry name" value="Cro/C1-type_HTH"/>
</dbReference>
<dbReference type="InterPro" id="IPR010982">
    <property type="entry name" value="Lambda_DNA-bd_dom_sf"/>
</dbReference>
<dbReference type="Gene3D" id="2.10.109.10">
    <property type="entry name" value="Umud Fragment, subunit A"/>
    <property type="match status" value="1"/>
</dbReference>
<dbReference type="Gene3D" id="1.10.260.40">
    <property type="entry name" value="lambda repressor-like DNA-binding domains"/>
    <property type="match status" value="1"/>
</dbReference>
<dbReference type="Pfam" id="PF01381">
    <property type="entry name" value="HTH_3"/>
    <property type="match status" value="1"/>
</dbReference>
<dbReference type="CDD" id="cd00093">
    <property type="entry name" value="HTH_XRE"/>
    <property type="match status" value="1"/>
</dbReference>
<dbReference type="EMBL" id="ABOX02000006">
    <property type="protein sequence ID" value="EEF62080.1"/>
    <property type="molecule type" value="Genomic_DNA"/>
</dbReference>
<dbReference type="STRING" id="320771.Cflav_PD6355"/>
<sequence length="222" mass="24690">MKELTEKFREFRRLHGNLTQAELGEMLGVTGNYIYLIEKGIKRPSKGLTKLFESMYATLPQMGAQPGIHPPINSLTSSGLRTTINPLTFIPGRNSAPVVSWAAAGTAHDYADLANQIEEVVYTDSRDPNAFALIVEGDSMYPEIAAGDVITFSPNSEPRNGNIVVARLAENHGVLVKRFRRTGPEGRTIILESTNQDYPPITLPAEAFRFIYPAVEMKRKWR</sequence>
<dbReference type="SUPFAM" id="SSF51306">
    <property type="entry name" value="LexA/Signal peptidase"/>
    <property type="match status" value="1"/>
</dbReference>
<dbReference type="PANTHER" id="PTHR40661">
    <property type="match status" value="1"/>
</dbReference>
<dbReference type="InterPro" id="IPR015927">
    <property type="entry name" value="Peptidase_S24_S26A/B/C"/>
</dbReference>
<dbReference type="GO" id="GO:0003677">
    <property type="term" value="F:DNA binding"/>
    <property type="evidence" value="ECO:0007669"/>
    <property type="project" value="UniProtKB-KW"/>
</dbReference>
<comment type="caution">
    <text evidence="5">The sequence shown here is derived from an EMBL/GenBank/DDBJ whole genome shotgun (WGS) entry which is preliminary data.</text>
</comment>
<protein>
    <submittedName>
        <fullName evidence="5">Transcriptional regulator, XRE family</fullName>
    </submittedName>
</protein>
<reference evidence="5 6" key="1">
    <citation type="journal article" date="2011" name="J. Bacteriol.">
        <title>Genome sequence of 'Pedosphaera parvula' Ellin514, an aerobic Verrucomicrobial isolate from pasture soil.</title>
        <authorList>
            <person name="Kant R."/>
            <person name="van Passel M.W."/>
            <person name="Sangwan P."/>
            <person name="Palva A."/>
            <person name="Lucas S."/>
            <person name="Copeland A."/>
            <person name="Lapidus A."/>
            <person name="Glavina Del Rio T."/>
            <person name="Dalin E."/>
            <person name="Tice H."/>
            <person name="Bruce D."/>
            <person name="Goodwin L."/>
            <person name="Pitluck S."/>
            <person name="Chertkov O."/>
            <person name="Larimer F.W."/>
            <person name="Land M.L."/>
            <person name="Hauser L."/>
            <person name="Brettin T.S."/>
            <person name="Detter J.C."/>
            <person name="Han S."/>
            <person name="de Vos W.M."/>
            <person name="Janssen P.H."/>
            <person name="Smidt H."/>
        </authorList>
    </citation>
    <scope>NUCLEOTIDE SEQUENCE [LARGE SCALE GENOMIC DNA]</scope>
    <source>
        <strain evidence="5 6">Ellin514</strain>
    </source>
</reference>
<dbReference type="SUPFAM" id="SSF47413">
    <property type="entry name" value="lambda repressor-like DNA-binding domains"/>
    <property type="match status" value="1"/>
</dbReference>
<evidence type="ECO:0000256" key="3">
    <source>
        <dbReference type="ARBA" id="ARBA00023163"/>
    </source>
</evidence>
<name>B9XDD4_PEDPL</name>
<dbReference type="OrthoDB" id="13624at2"/>